<evidence type="ECO:0000313" key="5">
    <source>
        <dbReference type="Proteomes" id="UP000060487"/>
    </source>
</evidence>
<dbReference type="PROSITE" id="PS50110">
    <property type="entry name" value="RESPONSE_REGULATORY"/>
    <property type="match status" value="1"/>
</dbReference>
<dbReference type="Proteomes" id="UP000060487">
    <property type="component" value="Unassembled WGS sequence"/>
</dbReference>
<accession>A0ABR5SMN6</accession>
<dbReference type="EC" id="3.1.4.52" evidence="4"/>
<dbReference type="PANTHER" id="PTHR46663:SF3">
    <property type="entry name" value="SLL0267 PROTEIN"/>
    <property type="match status" value="1"/>
</dbReference>
<feature type="domain" description="GGDEF" evidence="3">
    <location>
        <begin position="161"/>
        <end position="294"/>
    </location>
</feature>
<dbReference type="Pfam" id="PF00072">
    <property type="entry name" value="Response_reg"/>
    <property type="match status" value="1"/>
</dbReference>
<dbReference type="RefSeq" id="WP_085051126.1">
    <property type="nucleotide sequence ID" value="NZ_LNQR01000023.1"/>
</dbReference>
<dbReference type="NCBIfam" id="TIGR00254">
    <property type="entry name" value="GGDEF"/>
    <property type="match status" value="1"/>
</dbReference>
<feature type="domain" description="Response regulatory" evidence="2">
    <location>
        <begin position="3"/>
        <end position="118"/>
    </location>
</feature>
<comment type="caution">
    <text evidence="4">The sequence shown here is derived from an EMBL/GenBank/DDBJ whole genome shotgun (WGS) entry which is preliminary data.</text>
</comment>
<dbReference type="PANTHER" id="PTHR46663">
    <property type="entry name" value="DIGUANYLATE CYCLASE DGCT-RELATED"/>
    <property type="match status" value="1"/>
</dbReference>
<feature type="modified residue" description="4-aspartylphosphate" evidence="1">
    <location>
        <position position="53"/>
    </location>
</feature>
<dbReference type="CDD" id="cd01949">
    <property type="entry name" value="GGDEF"/>
    <property type="match status" value="1"/>
</dbReference>
<dbReference type="SMART" id="SM00448">
    <property type="entry name" value="REC"/>
    <property type="match status" value="1"/>
</dbReference>
<keyword evidence="1" id="KW-0597">Phosphoprotein</keyword>
<dbReference type="InterPro" id="IPR011006">
    <property type="entry name" value="CheY-like_superfamily"/>
</dbReference>
<reference evidence="4 5" key="1">
    <citation type="submission" date="2015-11" db="EMBL/GenBank/DDBJ databases">
        <authorList>
            <person name="Lin W."/>
        </authorList>
    </citation>
    <scope>NUCLEOTIDE SEQUENCE [LARGE SCALE GENOMIC DNA]</scope>
    <source>
        <strain evidence="4 5">HCH-1</strain>
    </source>
</reference>
<dbReference type="GO" id="GO:0071111">
    <property type="term" value="F:cyclic-guanylate-specific phosphodiesterase activity"/>
    <property type="evidence" value="ECO:0007669"/>
    <property type="project" value="UniProtKB-EC"/>
</dbReference>
<evidence type="ECO:0000313" key="4">
    <source>
        <dbReference type="EMBL" id="KWT92044.1"/>
    </source>
</evidence>
<dbReference type="InterPro" id="IPR029787">
    <property type="entry name" value="Nucleotide_cyclase"/>
</dbReference>
<organism evidence="4 5">
    <name type="scientific">Candidatus Magnetominusculus xianensis</name>
    <dbReference type="NCBI Taxonomy" id="1748249"/>
    <lineage>
        <taxon>Bacteria</taxon>
        <taxon>Pseudomonadati</taxon>
        <taxon>Nitrospirota</taxon>
        <taxon>Nitrospiria</taxon>
        <taxon>Nitrospirales</taxon>
        <taxon>Nitrospiraceae</taxon>
        <taxon>Candidatus Magnetominusculus</taxon>
    </lineage>
</organism>
<dbReference type="CDD" id="cd17534">
    <property type="entry name" value="REC_DC-like"/>
    <property type="match status" value="1"/>
</dbReference>
<dbReference type="EMBL" id="LNQR01000023">
    <property type="protein sequence ID" value="KWT92044.1"/>
    <property type="molecule type" value="Genomic_DNA"/>
</dbReference>
<dbReference type="Gene3D" id="3.40.50.2300">
    <property type="match status" value="1"/>
</dbReference>
<dbReference type="SMART" id="SM00267">
    <property type="entry name" value="GGDEF"/>
    <property type="match status" value="1"/>
</dbReference>
<dbReference type="PROSITE" id="PS50887">
    <property type="entry name" value="GGDEF"/>
    <property type="match status" value="1"/>
</dbReference>
<gene>
    <name evidence="4" type="ORF">ASN18_0597</name>
</gene>
<dbReference type="InterPro" id="IPR000160">
    <property type="entry name" value="GGDEF_dom"/>
</dbReference>
<dbReference type="SUPFAM" id="SSF52172">
    <property type="entry name" value="CheY-like"/>
    <property type="match status" value="1"/>
</dbReference>
<evidence type="ECO:0000259" key="2">
    <source>
        <dbReference type="PROSITE" id="PS50110"/>
    </source>
</evidence>
<evidence type="ECO:0000259" key="3">
    <source>
        <dbReference type="PROSITE" id="PS50887"/>
    </source>
</evidence>
<evidence type="ECO:0000256" key="1">
    <source>
        <dbReference type="PROSITE-ProRule" id="PRU00169"/>
    </source>
</evidence>
<dbReference type="InterPro" id="IPR001789">
    <property type="entry name" value="Sig_transdc_resp-reg_receiver"/>
</dbReference>
<name>A0ABR5SMN6_9BACT</name>
<proteinExistence type="predicted"/>
<keyword evidence="5" id="KW-1185">Reference proteome</keyword>
<dbReference type="Pfam" id="PF00990">
    <property type="entry name" value="GGDEF"/>
    <property type="match status" value="1"/>
</dbReference>
<protein>
    <submittedName>
        <fullName evidence="4">Diguanylate cyclase response regulator</fullName>
        <ecNumber evidence="4">3.1.4.52</ecNumber>
    </submittedName>
</protein>
<dbReference type="SUPFAM" id="SSF55073">
    <property type="entry name" value="Nucleotide cyclase"/>
    <property type="match status" value="1"/>
</dbReference>
<dbReference type="InterPro" id="IPR043128">
    <property type="entry name" value="Rev_trsase/Diguanyl_cyclase"/>
</dbReference>
<sequence length="433" mass="48607">MKRIMIVEDEGISSAYIQATLEQIGYTVTSAVFTSEEAVIKAEQDRPDLVLMDIQIQGAMDGIETACEIQTRFNIPIVYLTAHSDEATLERAKLSEPFGYVIKPFEDKDLKTNIEIALYKHKMESKLKELAHYDYLTGLPNRALFFDRLDQALKQAKRTNRDVALLMIDLDGFKCINDIMGHDAGDMVLIEVGKRLKHQIRDSDTLARFGGDEFVIVLTNLSDRRDAETLALKTLVAIGKPFHFNTPYCAIGASIGISFYPMDGYDSESLLKKADAAMYRAKENGKNNFKLFNDIHKKVNGDIKTALSVALTFVSGHKTTWGHTDWLELLMSLKENGFFVSKTVEPYVGAIIETLKKFYLLQPPPAGKIDDIMSQLCNEAADFIVTNNGIWTIQDWKAFLTTLELKGIALNENAALLLFDIIEATKSLYILCC</sequence>
<dbReference type="InterPro" id="IPR052163">
    <property type="entry name" value="DGC-Regulatory_Protein"/>
</dbReference>
<dbReference type="Gene3D" id="3.30.70.270">
    <property type="match status" value="1"/>
</dbReference>
<keyword evidence="4" id="KW-0378">Hydrolase</keyword>